<comment type="caution">
    <text evidence="1">The sequence shown here is derived from an EMBL/GenBank/DDBJ whole genome shotgun (WGS) entry which is preliminary data.</text>
</comment>
<dbReference type="AlphaFoldDB" id="A0ABD2WZ26"/>
<protein>
    <submittedName>
        <fullName evidence="1">Uncharacterized protein</fullName>
    </submittedName>
</protein>
<accession>A0ABD2WZ26</accession>
<gene>
    <name evidence="1" type="ORF">TKK_007542</name>
</gene>
<dbReference type="EMBL" id="JBJJXI010000059">
    <property type="protein sequence ID" value="KAL3398371.1"/>
    <property type="molecule type" value="Genomic_DNA"/>
</dbReference>
<evidence type="ECO:0000313" key="1">
    <source>
        <dbReference type="EMBL" id="KAL3398371.1"/>
    </source>
</evidence>
<keyword evidence="2" id="KW-1185">Reference proteome</keyword>
<dbReference type="Proteomes" id="UP001627154">
    <property type="component" value="Unassembled WGS sequence"/>
</dbReference>
<reference evidence="1 2" key="1">
    <citation type="journal article" date="2024" name="bioRxiv">
        <title>A reference genome for Trichogramma kaykai: A tiny desert-dwelling parasitoid wasp with competing sex-ratio distorters.</title>
        <authorList>
            <person name="Culotta J."/>
            <person name="Lindsey A.R."/>
        </authorList>
    </citation>
    <scope>NUCLEOTIDE SEQUENCE [LARGE SCALE GENOMIC DNA]</scope>
    <source>
        <strain evidence="1 2">KSX58</strain>
    </source>
</reference>
<name>A0ABD2WZ26_9HYME</name>
<sequence>MDGICEVSFSTVVNCADSAHLPPIVRCARRRIVFSGVEEPSEVWSIVRAGSRNSGRTRSPVRSRILEFLGY</sequence>
<proteinExistence type="predicted"/>
<evidence type="ECO:0000313" key="2">
    <source>
        <dbReference type="Proteomes" id="UP001627154"/>
    </source>
</evidence>
<organism evidence="1 2">
    <name type="scientific">Trichogramma kaykai</name>
    <dbReference type="NCBI Taxonomy" id="54128"/>
    <lineage>
        <taxon>Eukaryota</taxon>
        <taxon>Metazoa</taxon>
        <taxon>Ecdysozoa</taxon>
        <taxon>Arthropoda</taxon>
        <taxon>Hexapoda</taxon>
        <taxon>Insecta</taxon>
        <taxon>Pterygota</taxon>
        <taxon>Neoptera</taxon>
        <taxon>Endopterygota</taxon>
        <taxon>Hymenoptera</taxon>
        <taxon>Apocrita</taxon>
        <taxon>Proctotrupomorpha</taxon>
        <taxon>Chalcidoidea</taxon>
        <taxon>Trichogrammatidae</taxon>
        <taxon>Trichogramma</taxon>
    </lineage>
</organism>